<dbReference type="InterPro" id="IPR002575">
    <property type="entry name" value="Aminoglycoside_PTrfase"/>
</dbReference>
<feature type="region of interest" description="Disordered" evidence="1">
    <location>
        <begin position="1"/>
        <end position="22"/>
    </location>
</feature>
<dbReference type="AlphaFoldDB" id="A0A0B4GCU9"/>
<dbReference type="EMBL" id="AZNH01000038">
    <property type="protein sequence ID" value="KID84740.1"/>
    <property type="molecule type" value="Genomic_DNA"/>
</dbReference>
<gene>
    <name evidence="3" type="ORF">MGU_08085</name>
</gene>
<feature type="compositionally biased region" description="Polar residues" evidence="1">
    <location>
        <begin position="11"/>
        <end position="20"/>
    </location>
</feature>
<comment type="caution">
    <text evidence="3">The sequence shown here is derived from an EMBL/GenBank/DDBJ whole genome shotgun (WGS) entry which is preliminary data.</text>
</comment>
<keyword evidence="4" id="KW-1185">Reference proteome</keyword>
<name>A0A0B4GCU9_METGA</name>
<evidence type="ECO:0000313" key="4">
    <source>
        <dbReference type="Proteomes" id="UP000031192"/>
    </source>
</evidence>
<evidence type="ECO:0000259" key="2">
    <source>
        <dbReference type="Pfam" id="PF01636"/>
    </source>
</evidence>
<accession>A0A0B4GCU9</accession>
<dbReference type="PANTHER" id="PTHR21310:SF54">
    <property type="entry name" value="AMINOGLYCOSIDE PHOSPHOTRANSFERASE DOMAIN-CONTAINING PROTEIN"/>
    <property type="match status" value="1"/>
</dbReference>
<reference evidence="3 4" key="1">
    <citation type="journal article" date="2014" name="Proc. Natl. Acad. Sci. U.S.A.">
        <title>Trajectory and genomic determinants of fungal-pathogen speciation and host adaptation.</title>
        <authorList>
            <person name="Hu X."/>
            <person name="Xiao G."/>
            <person name="Zheng P."/>
            <person name="Shang Y."/>
            <person name="Su Y."/>
            <person name="Zhang X."/>
            <person name="Liu X."/>
            <person name="Zhan S."/>
            <person name="St Leger R.J."/>
            <person name="Wang C."/>
        </authorList>
    </citation>
    <scope>NUCLEOTIDE SEQUENCE [LARGE SCALE GENOMIC DNA]</scope>
    <source>
        <strain evidence="3 4">ARSEF 977</strain>
    </source>
</reference>
<dbReference type="Proteomes" id="UP000031192">
    <property type="component" value="Unassembled WGS sequence"/>
</dbReference>
<dbReference type="GO" id="GO:0016740">
    <property type="term" value="F:transferase activity"/>
    <property type="evidence" value="ECO:0007669"/>
    <property type="project" value="UniProtKB-KW"/>
</dbReference>
<organism evidence="3 4">
    <name type="scientific">Metarhizium guizhouense (strain ARSEF 977)</name>
    <dbReference type="NCBI Taxonomy" id="1276136"/>
    <lineage>
        <taxon>Eukaryota</taxon>
        <taxon>Fungi</taxon>
        <taxon>Dikarya</taxon>
        <taxon>Ascomycota</taxon>
        <taxon>Pezizomycotina</taxon>
        <taxon>Sordariomycetes</taxon>
        <taxon>Hypocreomycetidae</taxon>
        <taxon>Hypocreales</taxon>
        <taxon>Clavicipitaceae</taxon>
        <taxon>Metarhizium</taxon>
    </lineage>
</organism>
<dbReference type="OrthoDB" id="5404599at2759"/>
<dbReference type="InterPro" id="IPR051678">
    <property type="entry name" value="AGP_Transferase"/>
</dbReference>
<proteinExistence type="predicted"/>
<feature type="domain" description="Aminoglycoside phosphotransferase" evidence="2">
    <location>
        <begin position="93"/>
        <end position="295"/>
    </location>
</feature>
<dbReference type="PANTHER" id="PTHR21310">
    <property type="entry name" value="AMINOGLYCOSIDE PHOSPHOTRANSFERASE-RELATED-RELATED"/>
    <property type="match status" value="1"/>
</dbReference>
<evidence type="ECO:0000256" key="1">
    <source>
        <dbReference type="SAM" id="MobiDB-lite"/>
    </source>
</evidence>
<protein>
    <submittedName>
        <fullName evidence="3">Phosphotransferase enzyme family protein</fullName>
    </submittedName>
</protein>
<dbReference type="SUPFAM" id="SSF56112">
    <property type="entry name" value="Protein kinase-like (PK-like)"/>
    <property type="match status" value="1"/>
</dbReference>
<dbReference type="Pfam" id="PF01636">
    <property type="entry name" value="APH"/>
    <property type="match status" value="1"/>
</dbReference>
<dbReference type="HOGENOM" id="CLU_021768_0_1_1"/>
<evidence type="ECO:0000313" key="3">
    <source>
        <dbReference type="EMBL" id="KID84740.1"/>
    </source>
</evidence>
<dbReference type="InterPro" id="IPR011009">
    <property type="entry name" value="Kinase-like_dom_sf"/>
</dbReference>
<sequence>MPSDDEDMITSPRTPSNNTAPLIPMKIFPESSFFKERRAPALPSPDEIRGMNEESDDLWDANFYRAPPVRIPSPQLLVKYGADAKVNEALTQVWVREQLLGKVPVPEVFGWIEDKRQTFIYMSLIEGDTLQNRWRDLEESERITVCQELREMVQAWRGLKHDEDGPYIGKQVLSSINIQVKLAREFIGGLHKQPLNEIFLADHSDLAGPFQGADATQRFHHGCGIDIRGEVPVVFTHDDLLAVNILLSPGLNPKVAAITDWAQSGWYPFYWEYCKARWPTVHSEKFDEATQDEWRAKYLPMIIDPVDEPMHYHPWLYFVLSKGI</sequence>